<dbReference type="Pfam" id="PF00857">
    <property type="entry name" value="Isochorismatase"/>
    <property type="match status" value="1"/>
</dbReference>
<name>A0A1B1A836_9RHOB</name>
<dbReference type="RefSeq" id="WP_005658230.1">
    <property type="nucleotide sequence ID" value="NZ_CP015231.1"/>
</dbReference>
<dbReference type="OrthoDB" id="9794942at2"/>
<dbReference type="SUPFAM" id="SSF52499">
    <property type="entry name" value="Isochorismatase-like hydrolases"/>
    <property type="match status" value="1"/>
</dbReference>
<evidence type="ECO:0000256" key="1">
    <source>
        <dbReference type="ARBA" id="ARBA00022801"/>
    </source>
</evidence>
<dbReference type="Proteomes" id="UP000013243">
    <property type="component" value="Plasmid unnamed1"/>
</dbReference>
<evidence type="ECO:0000259" key="2">
    <source>
        <dbReference type="Pfam" id="PF00857"/>
    </source>
</evidence>
<gene>
    <name evidence="3" type="ORF">K529_018280</name>
</gene>
<proteinExistence type="predicted"/>
<keyword evidence="1" id="KW-0378">Hydrolase</keyword>
<dbReference type="GeneID" id="28251824"/>
<dbReference type="InterPro" id="IPR000868">
    <property type="entry name" value="Isochorismatase-like_dom"/>
</dbReference>
<dbReference type="InterPro" id="IPR050272">
    <property type="entry name" value="Isochorismatase-like_hydrls"/>
</dbReference>
<dbReference type="InterPro" id="IPR036380">
    <property type="entry name" value="Isochorismatase-like_sf"/>
</dbReference>
<dbReference type="EMBL" id="CP015231">
    <property type="protein sequence ID" value="ANP42711.1"/>
    <property type="molecule type" value="Genomic_DNA"/>
</dbReference>
<organism evidence="3 4">
    <name type="scientific">Tritonibacter mobilis F1926</name>
    <dbReference type="NCBI Taxonomy" id="1265309"/>
    <lineage>
        <taxon>Bacteria</taxon>
        <taxon>Pseudomonadati</taxon>
        <taxon>Pseudomonadota</taxon>
        <taxon>Alphaproteobacteria</taxon>
        <taxon>Rhodobacterales</taxon>
        <taxon>Paracoccaceae</taxon>
        <taxon>Tritonibacter</taxon>
    </lineage>
</organism>
<dbReference type="GO" id="GO:0016787">
    <property type="term" value="F:hydrolase activity"/>
    <property type="evidence" value="ECO:0007669"/>
    <property type="project" value="UniProtKB-KW"/>
</dbReference>
<protein>
    <submittedName>
        <fullName evidence="3">Isochorismatase</fullName>
    </submittedName>
</protein>
<reference evidence="3 4" key="1">
    <citation type="journal article" date="2016" name="ISME J.">
        <title>Global occurrence and heterogeneity of the Roseobacter-clade species Ruegeria mobilis.</title>
        <authorList>
            <person name="Sonnenschein E."/>
            <person name="Gram L."/>
        </authorList>
    </citation>
    <scope>NUCLEOTIDE SEQUENCE [LARGE SCALE GENOMIC DNA]</scope>
    <source>
        <strain evidence="3 4">F1926</strain>
        <plasmid evidence="3 4">unnamed1</plasmid>
    </source>
</reference>
<geneLocation type="plasmid" evidence="3 4">
    <name>unnamed1</name>
</geneLocation>
<dbReference type="KEGG" id="rmb:K529_018280"/>
<dbReference type="CDD" id="cd01014">
    <property type="entry name" value="nicotinamidase_related"/>
    <property type="match status" value="1"/>
</dbReference>
<dbReference type="PANTHER" id="PTHR43540">
    <property type="entry name" value="PEROXYUREIDOACRYLATE/UREIDOACRYLATE AMIDOHYDROLASE-RELATED"/>
    <property type="match status" value="1"/>
</dbReference>
<sequence length="181" mass="19378">MPKIALILIDIQNDYFPGGDWELHEMTAASAQAAELLRAVRAQGDLVVHIRHENPNPDAPFFRTGSKGAEIHASVLPRDGEAVLTKHRPNSFHGTRLQELLQDAEVEEVILCGAMSQMCVDATARAAADFGFAVTIAEDACAARAVEFGGVSVSAEQVHAAFMAPLAMGYAKVVKAAEVLR</sequence>
<dbReference type="PANTHER" id="PTHR43540:SF1">
    <property type="entry name" value="ISOCHORISMATASE HYDROLASE"/>
    <property type="match status" value="1"/>
</dbReference>
<dbReference type="Gene3D" id="3.40.50.850">
    <property type="entry name" value="Isochorismatase-like"/>
    <property type="match status" value="1"/>
</dbReference>
<evidence type="ECO:0000313" key="4">
    <source>
        <dbReference type="Proteomes" id="UP000013243"/>
    </source>
</evidence>
<dbReference type="AlphaFoldDB" id="A0A1B1A836"/>
<keyword evidence="3" id="KW-0614">Plasmid</keyword>
<accession>A0A1B1A836</accession>
<feature type="domain" description="Isochorismatase-like" evidence="2">
    <location>
        <begin position="5"/>
        <end position="148"/>
    </location>
</feature>
<evidence type="ECO:0000313" key="3">
    <source>
        <dbReference type="EMBL" id="ANP42711.1"/>
    </source>
</evidence>